<comment type="caution">
    <text evidence="1">The sequence shown here is derived from an EMBL/GenBank/DDBJ whole genome shotgun (WGS) entry which is preliminary data.</text>
</comment>
<dbReference type="RefSeq" id="WP_105339435.1">
    <property type="nucleotide sequence ID" value="NZ_PUHZ01000026.1"/>
</dbReference>
<gene>
    <name evidence="1" type="ORF">C5Y93_31380</name>
</gene>
<organism evidence="1 2">
    <name type="scientific">Blastopirellula marina</name>
    <dbReference type="NCBI Taxonomy" id="124"/>
    <lineage>
        <taxon>Bacteria</taxon>
        <taxon>Pseudomonadati</taxon>
        <taxon>Planctomycetota</taxon>
        <taxon>Planctomycetia</taxon>
        <taxon>Pirellulales</taxon>
        <taxon>Pirellulaceae</taxon>
        <taxon>Blastopirellula</taxon>
    </lineage>
</organism>
<dbReference type="AlphaFoldDB" id="A0A2S8GBC1"/>
<dbReference type="Gene3D" id="3.30.470.20">
    <property type="entry name" value="ATP-grasp fold, B domain"/>
    <property type="match status" value="1"/>
</dbReference>
<evidence type="ECO:0000313" key="2">
    <source>
        <dbReference type="Proteomes" id="UP000237819"/>
    </source>
</evidence>
<accession>A0A2S8GBC1</accession>
<sequence>MSKRVCLIGLDEPQNRWFQSQIEGPVVTYETLPRMLVQDGQLFVEASSGFGMTPIAKVVFHGIFEDDHDLIAGLALWGGPCLPNAAAMMDCRLKLPCLVRALQFTQFGAPARGYASAGVECSSETKRVAKWGNWHCGENKRQFIGGWRSEESAIVEPFLAGDAVRVVVIGDQFWQIKLEGDDWLKSIHHSTAKLKEADPRLVSDTRRVAAGFGLEIAANDYIVTADGVPHLLEVNHIPNVTRFPEIWDAYAQFVLKWLSCAETESAR</sequence>
<proteinExistence type="predicted"/>
<dbReference type="OrthoDB" id="256783at2"/>
<name>A0A2S8GBC1_9BACT</name>
<dbReference type="Proteomes" id="UP000237819">
    <property type="component" value="Unassembled WGS sequence"/>
</dbReference>
<dbReference type="EMBL" id="PUHZ01000026">
    <property type="protein sequence ID" value="PQO41610.1"/>
    <property type="molecule type" value="Genomic_DNA"/>
</dbReference>
<evidence type="ECO:0000313" key="1">
    <source>
        <dbReference type="EMBL" id="PQO41610.1"/>
    </source>
</evidence>
<reference evidence="1 2" key="1">
    <citation type="submission" date="2018-02" db="EMBL/GenBank/DDBJ databases">
        <title>Comparative genomes isolates from brazilian mangrove.</title>
        <authorList>
            <person name="Araujo J.E."/>
            <person name="Taketani R.G."/>
            <person name="Silva M.C.P."/>
            <person name="Loureco M.V."/>
            <person name="Andreote F.D."/>
        </authorList>
    </citation>
    <scope>NUCLEOTIDE SEQUENCE [LARGE SCALE GENOMIC DNA]</scope>
    <source>
        <strain evidence="1 2">Nap-Phe MGV</strain>
    </source>
</reference>
<dbReference type="SUPFAM" id="SSF56059">
    <property type="entry name" value="Glutathione synthetase ATP-binding domain-like"/>
    <property type="match status" value="1"/>
</dbReference>
<protein>
    <recommendedName>
        <fullName evidence="3">ATP-grasp domain-containing protein</fullName>
    </recommendedName>
</protein>
<evidence type="ECO:0008006" key="3">
    <source>
        <dbReference type="Google" id="ProtNLM"/>
    </source>
</evidence>